<protein>
    <submittedName>
        <fullName evidence="1">Uncharacterized protein</fullName>
    </submittedName>
</protein>
<evidence type="ECO:0000313" key="2">
    <source>
        <dbReference type="Proteomes" id="UP000054560"/>
    </source>
</evidence>
<keyword evidence="2" id="KW-1185">Reference proteome</keyword>
<accession>A0A0L0G716</accession>
<dbReference type="EMBL" id="KQ241738">
    <property type="protein sequence ID" value="KNC84827.1"/>
    <property type="molecule type" value="Genomic_DNA"/>
</dbReference>
<name>A0A0L0G716_9EUKA</name>
<dbReference type="RefSeq" id="XP_014158729.1">
    <property type="nucleotide sequence ID" value="XM_014303254.1"/>
</dbReference>
<dbReference type="GeneID" id="25903472"/>
<dbReference type="OrthoDB" id="21678at2759"/>
<organism evidence="1 2">
    <name type="scientific">Sphaeroforma arctica JP610</name>
    <dbReference type="NCBI Taxonomy" id="667725"/>
    <lineage>
        <taxon>Eukaryota</taxon>
        <taxon>Ichthyosporea</taxon>
        <taxon>Ichthyophonida</taxon>
        <taxon>Sphaeroforma</taxon>
    </lineage>
</organism>
<dbReference type="Proteomes" id="UP000054560">
    <property type="component" value="Unassembled WGS sequence"/>
</dbReference>
<proteinExistence type="predicted"/>
<sequence length="363" mass="40753">MSQRGRGRRKLCVARTSSQLRKPSPLYQLGRKRTEDRDFSDSLTSIVANVLTEVPTKTNSVPSVLYEGHSVDSRLHLVDGDSHSLDTNKTADECALECGLETYATPNASDTHSMASESPVDTNQLFRQSDVACDLNELRPIPEADSWMALLSKLEAEAKLLPDDVAEIELPPVKFDGIVDEGHAMRLFRDDMPIFGQYPLFDTLLTVRCRHCDDVVKESAFISHMVQSHADRLSPPHAVKFAHLALPPIGPPSARLLGRKRKKHCFIYVLKRTRATRGLLEANNIPAEAVTDSDRDSDVDKDTEALLRAHAYGCVCVHALCTCLTVRKKAVRGKRLKYDKNEWIPRRQSSRLQKQNKPHEVLR</sequence>
<gene>
    <name evidence="1" type="ORF">SARC_02968</name>
</gene>
<dbReference type="AlphaFoldDB" id="A0A0L0G716"/>
<reference evidence="1 2" key="1">
    <citation type="submission" date="2011-02" db="EMBL/GenBank/DDBJ databases">
        <title>The Genome Sequence of Sphaeroforma arctica JP610.</title>
        <authorList>
            <consortium name="The Broad Institute Genome Sequencing Platform"/>
            <person name="Russ C."/>
            <person name="Cuomo C."/>
            <person name="Young S.K."/>
            <person name="Zeng Q."/>
            <person name="Gargeya S."/>
            <person name="Alvarado L."/>
            <person name="Berlin A."/>
            <person name="Chapman S.B."/>
            <person name="Chen Z."/>
            <person name="Freedman E."/>
            <person name="Gellesch M."/>
            <person name="Goldberg J."/>
            <person name="Griggs A."/>
            <person name="Gujja S."/>
            <person name="Heilman E."/>
            <person name="Heiman D."/>
            <person name="Howarth C."/>
            <person name="Mehta T."/>
            <person name="Neiman D."/>
            <person name="Pearson M."/>
            <person name="Roberts A."/>
            <person name="Saif S."/>
            <person name="Shea T."/>
            <person name="Shenoy N."/>
            <person name="Sisk P."/>
            <person name="Stolte C."/>
            <person name="Sykes S."/>
            <person name="White J."/>
            <person name="Yandava C."/>
            <person name="Burger G."/>
            <person name="Gray M.W."/>
            <person name="Holland P.W.H."/>
            <person name="King N."/>
            <person name="Lang F.B.F."/>
            <person name="Roger A.J."/>
            <person name="Ruiz-Trillo I."/>
            <person name="Haas B."/>
            <person name="Nusbaum C."/>
            <person name="Birren B."/>
        </authorList>
    </citation>
    <scope>NUCLEOTIDE SEQUENCE [LARGE SCALE GENOMIC DNA]</scope>
    <source>
        <strain evidence="1 2">JP610</strain>
    </source>
</reference>
<evidence type="ECO:0000313" key="1">
    <source>
        <dbReference type="EMBL" id="KNC84827.1"/>
    </source>
</evidence>